<evidence type="ECO:0000313" key="2">
    <source>
        <dbReference type="Proteomes" id="UP000655588"/>
    </source>
</evidence>
<dbReference type="EMBL" id="WNWW01000545">
    <property type="protein sequence ID" value="KAF3423690.1"/>
    <property type="molecule type" value="Genomic_DNA"/>
</dbReference>
<sequence>MEDFCPLCLKKGIKNEIKLFQINLEEGVWLCKNEECVWPFGYKDFAFCPRPVGKVWSCYWDDYKPSNCKEKVTSSPLKSVLCHTSTISTQNTEMIEMTNSSDIHCLKNINNISSSSNVTNSKISFNNLHTSGFEEPSIIPNIDIEKDSNKNVLNKKITATDTNVYKSNLQSVGNNAKIENEWINSLNKHIKEKDDIFTANNENINIRIPKIISTENTNIDVSNVKLASQTSNVIKSDELKNEISVHQKSAGMTELKSEVEKLELSEDNENILKPNLNTTTMEIDGLPPITLSFEVPVCTTTPKTITTNIQLTSYENNDTRPNNLEMKNTFVKRNITSGKQYEKFNFSVIKKNLESNNFNNSNINNSSNMKTQVQKVKNDSPEIISNVSLTCPSDQLESSFSKVKIQIQKAENDSQGIISHMNISVPNQFNKSKTHLSSQKHMTSDIAEVNTSTNIDTVLDSLSKNYKASAQDDEWIRSLLH</sequence>
<dbReference type="Proteomes" id="UP000655588">
    <property type="component" value="Unassembled WGS sequence"/>
</dbReference>
<protein>
    <submittedName>
        <fullName evidence="1">Uncharacterized protein</fullName>
    </submittedName>
</protein>
<gene>
    <name evidence="1" type="ORF">E2986_09513</name>
</gene>
<dbReference type="AlphaFoldDB" id="A0A833RUC0"/>
<comment type="caution">
    <text evidence="1">The sequence shown here is derived from an EMBL/GenBank/DDBJ whole genome shotgun (WGS) entry which is preliminary data.</text>
</comment>
<evidence type="ECO:0000313" key="1">
    <source>
        <dbReference type="EMBL" id="KAF3423690.1"/>
    </source>
</evidence>
<proteinExistence type="predicted"/>
<reference evidence="1" key="1">
    <citation type="submission" date="2019-11" db="EMBL/GenBank/DDBJ databases">
        <title>The nuclear and mitochondrial genomes of Frieseomelitta varia - a highly eusocial stingless bee (Meliponini) with a permanently sterile worker caste.</title>
        <authorList>
            <person name="Freitas F.C.P."/>
            <person name="Lourenco A.P."/>
            <person name="Nunes F.M.F."/>
            <person name="Paschoal A.R."/>
            <person name="Abreu F.C.P."/>
            <person name="Barbin F.O."/>
            <person name="Bataglia L."/>
            <person name="Cardoso-Junior C.A.M."/>
            <person name="Cervoni M.S."/>
            <person name="Silva S.R."/>
            <person name="Dalarmi F."/>
            <person name="Del Lama M.A."/>
            <person name="Depintor T.S."/>
            <person name="Ferreira K.M."/>
            <person name="Goria P.S."/>
            <person name="Jaskot M.C."/>
            <person name="Lago D.C."/>
            <person name="Luna-Lucena D."/>
            <person name="Moda L.M."/>
            <person name="Nascimento L."/>
            <person name="Pedrino M."/>
            <person name="Rabico F.O."/>
            <person name="Sanches F.C."/>
            <person name="Santos D.E."/>
            <person name="Santos C.G."/>
            <person name="Vieira J."/>
            <person name="Lopes T.F."/>
            <person name="Barchuk A.R."/>
            <person name="Hartfelder K."/>
            <person name="Simoes Z.L.P."/>
            <person name="Bitondi M.M.G."/>
            <person name="Pinheiro D.G."/>
        </authorList>
    </citation>
    <scope>NUCLEOTIDE SEQUENCE</scope>
    <source>
        <strain evidence="1">USP_RPSP 00005682</strain>
        <tissue evidence="1">Whole individual</tissue>
    </source>
</reference>
<keyword evidence="2" id="KW-1185">Reference proteome</keyword>
<name>A0A833RUC0_9HYME</name>
<accession>A0A833RUC0</accession>
<organism evidence="1 2">
    <name type="scientific">Frieseomelitta varia</name>
    <dbReference type="NCBI Taxonomy" id="561572"/>
    <lineage>
        <taxon>Eukaryota</taxon>
        <taxon>Metazoa</taxon>
        <taxon>Ecdysozoa</taxon>
        <taxon>Arthropoda</taxon>
        <taxon>Hexapoda</taxon>
        <taxon>Insecta</taxon>
        <taxon>Pterygota</taxon>
        <taxon>Neoptera</taxon>
        <taxon>Endopterygota</taxon>
        <taxon>Hymenoptera</taxon>
        <taxon>Apocrita</taxon>
        <taxon>Aculeata</taxon>
        <taxon>Apoidea</taxon>
        <taxon>Anthophila</taxon>
        <taxon>Apidae</taxon>
        <taxon>Frieseomelitta</taxon>
    </lineage>
</organism>